<feature type="non-terminal residue" evidence="2">
    <location>
        <position position="1"/>
    </location>
</feature>
<evidence type="ECO:0000256" key="1">
    <source>
        <dbReference type="SAM" id="MobiDB-lite"/>
    </source>
</evidence>
<name>A0AA38BU27_TAXCH</name>
<dbReference type="Proteomes" id="UP000824469">
    <property type="component" value="Unassembled WGS sequence"/>
</dbReference>
<feature type="region of interest" description="Disordered" evidence="1">
    <location>
        <begin position="61"/>
        <end position="81"/>
    </location>
</feature>
<organism evidence="2 3">
    <name type="scientific">Taxus chinensis</name>
    <name type="common">Chinese yew</name>
    <name type="synonym">Taxus wallichiana var. chinensis</name>
    <dbReference type="NCBI Taxonomy" id="29808"/>
    <lineage>
        <taxon>Eukaryota</taxon>
        <taxon>Viridiplantae</taxon>
        <taxon>Streptophyta</taxon>
        <taxon>Embryophyta</taxon>
        <taxon>Tracheophyta</taxon>
        <taxon>Spermatophyta</taxon>
        <taxon>Pinopsida</taxon>
        <taxon>Pinidae</taxon>
        <taxon>Conifers II</taxon>
        <taxon>Cupressales</taxon>
        <taxon>Taxaceae</taxon>
        <taxon>Taxus</taxon>
    </lineage>
</organism>
<comment type="caution">
    <text evidence="2">The sequence shown here is derived from an EMBL/GenBank/DDBJ whole genome shotgun (WGS) entry which is preliminary data.</text>
</comment>
<reference evidence="2 3" key="1">
    <citation type="journal article" date="2021" name="Nat. Plants">
        <title>The Taxus genome provides insights into paclitaxel biosynthesis.</title>
        <authorList>
            <person name="Xiong X."/>
            <person name="Gou J."/>
            <person name="Liao Q."/>
            <person name="Li Y."/>
            <person name="Zhou Q."/>
            <person name="Bi G."/>
            <person name="Li C."/>
            <person name="Du R."/>
            <person name="Wang X."/>
            <person name="Sun T."/>
            <person name="Guo L."/>
            <person name="Liang H."/>
            <person name="Lu P."/>
            <person name="Wu Y."/>
            <person name="Zhang Z."/>
            <person name="Ro D.K."/>
            <person name="Shang Y."/>
            <person name="Huang S."/>
            <person name="Yan J."/>
        </authorList>
    </citation>
    <scope>NUCLEOTIDE SEQUENCE [LARGE SCALE GENOMIC DNA]</scope>
    <source>
        <strain evidence="2">Ta-2019</strain>
    </source>
</reference>
<keyword evidence="3" id="KW-1185">Reference proteome</keyword>
<sequence>RIQAQMEEENLVRRVEMLETMMDRLYRKQEEISDLQKMASVKQDSMDSLVRALDKKFGIGKSHEEKEWEEREEETSIVREK</sequence>
<feature type="non-terminal residue" evidence="2">
    <location>
        <position position="81"/>
    </location>
</feature>
<dbReference type="AlphaFoldDB" id="A0AA38BU27"/>
<evidence type="ECO:0000313" key="3">
    <source>
        <dbReference type="Proteomes" id="UP000824469"/>
    </source>
</evidence>
<proteinExistence type="predicted"/>
<dbReference type="EMBL" id="JAHRHJ020003813">
    <property type="protein sequence ID" value="KAH9287971.1"/>
    <property type="molecule type" value="Genomic_DNA"/>
</dbReference>
<accession>A0AA38BU27</accession>
<protein>
    <submittedName>
        <fullName evidence="2">Uncharacterized protein</fullName>
    </submittedName>
</protein>
<gene>
    <name evidence="2" type="ORF">KI387_032088</name>
</gene>
<evidence type="ECO:0000313" key="2">
    <source>
        <dbReference type="EMBL" id="KAH9287971.1"/>
    </source>
</evidence>